<gene>
    <name evidence="1" type="ORF">DUNSADRAFT_11502</name>
</gene>
<evidence type="ECO:0000313" key="2">
    <source>
        <dbReference type="Proteomes" id="UP000815325"/>
    </source>
</evidence>
<keyword evidence="2" id="KW-1185">Reference proteome</keyword>
<accession>A0ABQ7GD93</accession>
<dbReference type="Proteomes" id="UP000815325">
    <property type="component" value="Unassembled WGS sequence"/>
</dbReference>
<organism evidence="1 2">
    <name type="scientific">Dunaliella salina</name>
    <name type="common">Green alga</name>
    <name type="synonym">Protococcus salinus</name>
    <dbReference type="NCBI Taxonomy" id="3046"/>
    <lineage>
        <taxon>Eukaryota</taxon>
        <taxon>Viridiplantae</taxon>
        <taxon>Chlorophyta</taxon>
        <taxon>core chlorophytes</taxon>
        <taxon>Chlorophyceae</taxon>
        <taxon>CS clade</taxon>
        <taxon>Chlamydomonadales</taxon>
        <taxon>Dunaliellaceae</taxon>
        <taxon>Dunaliella</taxon>
    </lineage>
</organism>
<evidence type="ECO:0008006" key="3">
    <source>
        <dbReference type="Google" id="ProtNLM"/>
    </source>
</evidence>
<name>A0ABQ7GD93_DUNSA</name>
<reference evidence="1" key="1">
    <citation type="submission" date="2017-08" db="EMBL/GenBank/DDBJ databases">
        <authorList>
            <person name="Polle J.E."/>
            <person name="Barry K."/>
            <person name="Cushman J."/>
            <person name="Schmutz J."/>
            <person name="Tran D."/>
            <person name="Hathwaick L.T."/>
            <person name="Yim W.C."/>
            <person name="Jenkins J."/>
            <person name="Mckie-Krisberg Z.M."/>
            <person name="Prochnik S."/>
            <person name="Lindquist E."/>
            <person name="Dockter R.B."/>
            <person name="Adam C."/>
            <person name="Molina H."/>
            <person name="Bunkerborg J."/>
            <person name="Jin E."/>
            <person name="Buchheim M."/>
            <person name="Magnuson J."/>
        </authorList>
    </citation>
    <scope>NUCLEOTIDE SEQUENCE</scope>
    <source>
        <strain evidence="1">CCAP 19/18</strain>
    </source>
</reference>
<proteinExistence type="predicted"/>
<comment type="caution">
    <text evidence="1">The sequence shown here is derived from an EMBL/GenBank/DDBJ whole genome shotgun (WGS) entry which is preliminary data.</text>
</comment>
<protein>
    <recommendedName>
        <fullName evidence="3">Encoded protein</fullName>
    </recommendedName>
</protein>
<dbReference type="EMBL" id="MU069864">
    <property type="protein sequence ID" value="KAF5832572.1"/>
    <property type="molecule type" value="Genomic_DNA"/>
</dbReference>
<evidence type="ECO:0000313" key="1">
    <source>
        <dbReference type="EMBL" id="KAF5832572.1"/>
    </source>
</evidence>
<sequence>MHNRLPKHTHLHIVHKSSNAVITTSTPWNKEASNVQRNIWTRPRSLTGRGRTKKVPSVLPIPTTAEAECRHRVL</sequence>